<feature type="transmembrane region" description="Helical" evidence="10">
    <location>
        <begin position="111"/>
        <end position="128"/>
    </location>
</feature>
<keyword evidence="10" id="KW-0812">Transmembrane</keyword>
<evidence type="ECO:0000313" key="13">
    <source>
        <dbReference type="Proteomes" id="UP001145072"/>
    </source>
</evidence>
<dbReference type="InterPro" id="IPR005490">
    <property type="entry name" value="LD_TPept_cat_dom"/>
</dbReference>
<feature type="active site" description="Nucleophile" evidence="9">
    <location>
        <position position="422"/>
    </location>
</feature>
<dbReference type="GO" id="GO:0005576">
    <property type="term" value="C:extracellular region"/>
    <property type="evidence" value="ECO:0007669"/>
    <property type="project" value="TreeGrafter"/>
</dbReference>
<comment type="similarity">
    <text evidence="2">Belongs to the YkuD family.</text>
</comment>
<name>A0A9X3WQ28_9BACI</name>
<keyword evidence="10" id="KW-0472">Membrane</keyword>
<evidence type="ECO:0000256" key="7">
    <source>
        <dbReference type="ARBA" id="ARBA00022984"/>
    </source>
</evidence>
<sequence>MSRFESHLKQHLVKINKNIYVSKSDALYYEKMLRYGKHSSPEAHFLKAKQLEREGALGKALIHYNEAAHIYSPYYTKAKQSLQELEMKMNSPIIPSQQSNPVKKRTIGKPLIITLLVLNIFLLLLLFWKDPISSVVSDMKQWEIGKAVVYASEDVPYTIYLPDDISKEEIQKVVYDEVLSLSEGAVNQNIQLYGISTDDPALYHHVSPLRQEQLKETAFVMAEYNPSLDDLVQVRFQAIKEPEVPPLSYIGVNIVRTALDNYIDDHGFPPLEITALVEDYPENYLSFIPNEVVSKSNEVSTTFTNMGGWVYDPKALTMSAMFYPNDGQSSSSIPYKPVEVVVDKASYSLLVLADPYIISKVKVGLGKEDQTPEGKFEIKDRVINPKGSRADIFGVAGLGMGEIAVHGTYDENSIQKQQSLGCIRLLNEDMKTIYSVVPKGTEVTIVKEGSFGQASSVQSLEPLIPEEQRNIDETTATVFHWLD</sequence>
<evidence type="ECO:0000313" key="12">
    <source>
        <dbReference type="EMBL" id="MDC3422788.1"/>
    </source>
</evidence>
<accession>A0A9X3WQ28</accession>
<dbReference type="AlphaFoldDB" id="A0A9X3WQ28"/>
<evidence type="ECO:0000256" key="10">
    <source>
        <dbReference type="SAM" id="Phobius"/>
    </source>
</evidence>
<proteinExistence type="inferred from homology"/>
<reference evidence="12" key="1">
    <citation type="submission" date="2022-06" db="EMBL/GenBank/DDBJ databases">
        <title>Aquibacillus sp. a new bacterium isolated from soil saline samples.</title>
        <authorList>
            <person name="Galisteo C."/>
            <person name="De La Haba R."/>
            <person name="Sanchez-Porro C."/>
            <person name="Ventosa A."/>
        </authorList>
    </citation>
    <scope>NUCLEOTIDE SEQUENCE</scope>
    <source>
        <strain evidence="12">JCM 12387</strain>
    </source>
</reference>
<dbReference type="GO" id="GO:0071555">
    <property type="term" value="P:cell wall organization"/>
    <property type="evidence" value="ECO:0007669"/>
    <property type="project" value="UniProtKB-UniRule"/>
</dbReference>
<dbReference type="Gene3D" id="2.40.440.10">
    <property type="entry name" value="L,D-transpeptidase catalytic domain-like"/>
    <property type="match status" value="1"/>
</dbReference>
<keyword evidence="6 9" id="KW-0133">Cell shape</keyword>
<dbReference type="SUPFAM" id="SSF141523">
    <property type="entry name" value="L,D-transpeptidase catalytic domain-like"/>
    <property type="match status" value="1"/>
</dbReference>
<dbReference type="CDD" id="cd16913">
    <property type="entry name" value="YkuD_like"/>
    <property type="match status" value="1"/>
</dbReference>
<dbReference type="GO" id="GO:0008360">
    <property type="term" value="P:regulation of cell shape"/>
    <property type="evidence" value="ECO:0007669"/>
    <property type="project" value="UniProtKB-UniRule"/>
</dbReference>
<dbReference type="RefSeq" id="WP_259867814.1">
    <property type="nucleotide sequence ID" value="NZ_JAMQJZ010000029.1"/>
</dbReference>
<protein>
    <submittedName>
        <fullName evidence="12">L,D-transpeptidase</fullName>
    </submittedName>
</protein>
<comment type="pathway">
    <text evidence="1 9">Cell wall biogenesis; peptidoglycan biosynthesis.</text>
</comment>
<keyword evidence="7 9" id="KW-0573">Peptidoglycan synthesis</keyword>
<dbReference type="GO" id="GO:0018104">
    <property type="term" value="P:peptidoglycan-protein cross-linking"/>
    <property type="evidence" value="ECO:0007669"/>
    <property type="project" value="TreeGrafter"/>
</dbReference>
<dbReference type="InterPro" id="IPR038063">
    <property type="entry name" value="Transpep_catalytic_dom"/>
</dbReference>
<dbReference type="GO" id="GO:0016757">
    <property type="term" value="F:glycosyltransferase activity"/>
    <property type="evidence" value="ECO:0007669"/>
    <property type="project" value="UniProtKB-KW"/>
</dbReference>
<dbReference type="EMBL" id="JAMQJZ010000029">
    <property type="protein sequence ID" value="MDC3422788.1"/>
    <property type="molecule type" value="Genomic_DNA"/>
</dbReference>
<keyword evidence="8 9" id="KW-0961">Cell wall biogenesis/degradation</keyword>
<evidence type="ECO:0000256" key="8">
    <source>
        <dbReference type="ARBA" id="ARBA00023316"/>
    </source>
</evidence>
<dbReference type="GO" id="GO:0071972">
    <property type="term" value="F:peptidoglycan L,D-transpeptidase activity"/>
    <property type="evidence" value="ECO:0007669"/>
    <property type="project" value="TreeGrafter"/>
</dbReference>
<keyword evidence="4" id="KW-0808">Transferase</keyword>
<evidence type="ECO:0000256" key="5">
    <source>
        <dbReference type="ARBA" id="ARBA00022801"/>
    </source>
</evidence>
<keyword evidence="10" id="KW-1133">Transmembrane helix</keyword>
<evidence type="ECO:0000256" key="4">
    <source>
        <dbReference type="ARBA" id="ARBA00022679"/>
    </source>
</evidence>
<dbReference type="PANTHER" id="PTHR30582">
    <property type="entry name" value="L,D-TRANSPEPTIDASE"/>
    <property type="match status" value="1"/>
</dbReference>
<keyword evidence="3" id="KW-0328">Glycosyltransferase</keyword>
<comment type="caution">
    <text evidence="12">The sequence shown here is derived from an EMBL/GenBank/DDBJ whole genome shotgun (WGS) entry which is preliminary data.</text>
</comment>
<dbReference type="Proteomes" id="UP001145072">
    <property type="component" value="Unassembled WGS sequence"/>
</dbReference>
<gene>
    <name evidence="12" type="ORF">NC661_20765</name>
</gene>
<dbReference type="PANTHER" id="PTHR30582:SF24">
    <property type="entry name" value="L,D-TRANSPEPTIDASE ERFK_SRFK-RELATED"/>
    <property type="match status" value="1"/>
</dbReference>
<evidence type="ECO:0000256" key="9">
    <source>
        <dbReference type="PROSITE-ProRule" id="PRU01373"/>
    </source>
</evidence>
<evidence type="ECO:0000256" key="3">
    <source>
        <dbReference type="ARBA" id="ARBA00022676"/>
    </source>
</evidence>
<evidence type="ECO:0000256" key="1">
    <source>
        <dbReference type="ARBA" id="ARBA00004752"/>
    </source>
</evidence>
<keyword evidence="5" id="KW-0378">Hydrolase</keyword>
<evidence type="ECO:0000259" key="11">
    <source>
        <dbReference type="PROSITE" id="PS52029"/>
    </source>
</evidence>
<dbReference type="PROSITE" id="PS52029">
    <property type="entry name" value="LD_TPASE"/>
    <property type="match status" value="1"/>
</dbReference>
<keyword evidence="13" id="KW-1185">Reference proteome</keyword>
<dbReference type="InterPro" id="IPR050979">
    <property type="entry name" value="LD-transpeptidase"/>
</dbReference>
<evidence type="ECO:0000256" key="6">
    <source>
        <dbReference type="ARBA" id="ARBA00022960"/>
    </source>
</evidence>
<dbReference type="Pfam" id="PF03734">
    <property type="entry name" value="YkuD"/>
    <property type="match status" value="1"/>
</dbReference>
<evidence type="ECO:0000256" key="2">
    <source>
        <dbReference type="ARBA" id="ARBA00005992"/>
    </source>
</evidence>
<feature type="domain" description="L,D-TPase catalytic" evidence="11">
    <location>
        <begin position="338"/>
        <end position="446"/>
    </location>
</feature>
<feature type="active site" description="Proton donor/acceptor" evidence="9">
    <location>
        <position position="406"/>
    </location>
</feature>
<organism evidence="12 13">
    <name type="scientific">Aquibacillus koreensis</name>
    <dbReference type="NCBI Taxonomy" id="279446"/>
    <lineage>
        <taxon>Bacteria</taxon>
        <taxon>Bacillati</taxon>
        <taxon>Bacillota</taxon>
        <taxon>Bacilli</taxon>
        <taxon>Bacillales</taxon>
        <taxon>Bacillaceae</taxon>
        <taxon>Aquibacillus</taxon>
    </lineage>
</organism>